<dbReference type="Proteomes" id="UP000253153">
    <property type="component" value="Unassembled WGS sequence"/>
</dbReference>
<dbReference type="EMBL" id="QKXC01000047">
    <property type="protein sequence ID" value="RBR25000.1"/>
    <property type="molecule type" value="Genomic_DNA"/>
</dbReference>
<dbReference type="InterPro" id="IPR036770">
    <property type="entry name" value="Ankyrin_rpt-contain_sf"/>
</dbReference>
<dbReference type="GeneID" id="41991716"/>
<keyword evidence="2" id="KW-1185">Reference proteome</keyword>
<evidence type="ECO:0000313" key="2">
    <source>
        <dbReference type="Proteomes" id="UP000253153"/>
    </source>
</evidence>
<dbReference type="Gene3D" id="1.25.40.20">
    <property type="entry name" value="Ankyrin repeat-containing domain"/>
    <property type="match status" value="1"/>
</dbReference>
<gene>
    <name evidence="1" type="ORF">FIESC28_02270</name>
</gene>
<comment type="caution">
    <text evidence="1">The sequence shown here is derived from an EMBL/GenBank/DDBJ whole genome shotgun (WGS) entry which is preliminary data.</text>
</comment>
<name>A0A366S8I0_9HYPO</name>
<sequence>MASQIATQMVSFSSVGWLAGGSAVPVTPVACLVEYRIHELLVVDFVMEAKMETAASIIAFIDAAAKITSLIIEIKELWGEAKALPEDLRDMVEELDILALDFAELKEQLDYDREFHPSISNSSIDRSFIAARKAQIILDDLVKEIQSVLYSKKEGFQRTMSAFKFLLKKGKLEGCQKKLKRSIDLLHIAISIRHMSTTRQQAETITSRVRSDFRQQLTDFQPEFVSMIQTAMRNEQILIKSQNDIHKKGSETERKATVTQRTRPWLTYTNESRSWRARVQLPSWLSQAVYDIQFNTTMYSWSFACQSYNIISPESDIVQTIQKGDKDGVLKLFDTRMASPFDKDHRGYSLLYFAAQNKQYEICQVLLKLGLKGSLTEVVGEGRESPLKPLIYQPNRQSVEEEWNRIVELFQAYLQDVDEVPVIRLFDFIHEWTYMDDFMFIFRERFMPKYYHWPIRDRLEAVRLGSFHILTENSFPRLLSKDSVITRLDVSQSSTEKLSLVHSSAIALGIRFADETIPYKRAEFQWRVYTESWRELVTQIASVAAPDDLHSVELVSPWDVHHVPHWRGTPLISVIGGVLCYLSPDVTFVHWDKSFQETLREWLEGLLEAGVDLAEYGKEEHNLLHGGLKGAFDADAIEASRTMTRETLARAAYGAKVSQKADEGWNVNHWVPIRIIDIATGPEIEDWRIFWAPEFEYMARQFWELVETEEVKSVMPGSWNESY</sequence>
<protein>
    <submittedName>
        <fullName evidence="1">Uncharacterized protein</fullName>
    </submittedName>
</protein>
<organism evidence="1 2">
    <name type="scientific">Fusarium coffeatum</name>
    <dbReference type="NCBI Taxonomy" id="231269"/>
    <lineage>
        <taxon>Eukaryota</taxon>
        <taxon>Fungi</taxon>
        <taxon>Dikarya</taxon>
        <taxon>Ascomycota</taxon>
        <taxon>Pezizomycotina</taxon>
        <taxon>Sordariomycetes</taxon>
        <taxon>Hypocreomycetidae</taxon>
        <taxon>Hypocreales</taxon>
        <taxon>Nectriaceae</taxon>
        <taxon>Fusarium</taxon>
        <taxon>Fusarium incarnatum-equiseti species complex</taxon>
    </lineage>
</organism>
<accession>A0A366S8I0</accession>
<dbReference type="AlphaFoldDB" id="A0A366S8I0"/>
<dbReference type="RefSeq" id="XP_031019591.1">
    <property type="nucleotide sequence ID" value="XM_031156420.1"/>
</dbReference>
<reference evidence="1 2" key="1">
    <citation type="submission" date="2018-06" db="EMBL/GenBank/DDBJ databases">
        <title>Fusarium incarnatum-equiseti species complex species 28.</title>
        <authorList>
            <person name="Gardiner D.M."/>
        </authorList>
    </citation>
    <scope>NUCLEOTIDE SEQUENCE [LARGE SCALE GENOMIC DNA]</scope>
    <source>
        <strain evidence="1 2">FIESC_28</strain>
    </source>
</reference>
<evidence type="ECO:0000313" key="1">
    <source>
        <dbReference type="EMBL" id="RBR25000.1"/>
    </source>
</evidence>
<dbReference type="OrthoDB" id="3200163at2759"/>
<proteinExistence type="predicted"/>